<name>A0A0M3I587_ASCLU</name>
<proteinExistence type="predicted"/>
<organism evidence="2 3">
    <name type="scientific">Ascaris lumbricoides</name>
    <name type="common">Giant roundworm</name>
    <dbReference type="NCBI Taxonomy" id="6252"/>
    <lineage>
        <taxon>Eukaryota</taxon>
        <taxon>Metazoa</taxon>
        <taxon>Ecdysozoa</taxon>
        <taxon>Nematoda</taxon>
        <taxon>Chromadorea</taxon>
        <taxon>Rhabditida</taxon>
        <taxon>Spirurina</taxon>
        <taxon>Ascaridomorpha</taxon>
        <taxon>Ascaridoidea</taxon>
        <taxon>Ascarididae</taxon>
        <taxon>Ascaris</taxon>
    </lineage>
</organism>
<keyword evidence="2" id="KW-1185">Reference proteome</keyword>
<dbReference type="WBParaSite" id="ALUE_0001206601-mRNA-1">
    <property type="protein sequence ID" value="ALUE_0001206601-mRNA-1"/>
    <property type="gene ID" value="ALUE_0001206601"/>
</dbReference>
<feature type="chain" id="PRO_5005657007" evidence="1">
    <location>
        <begin position="22"/>
        <end position="88"/>
    </location>
</feature>
<evidence type="ECO:0000256" key="1">
    <source>
        <dbReference type="SAM" id="SignalP"/>
    </source>
</evidence>
<sequence length="88" mass="9920">MGMSIAFLGIYLILCTMPISSLPSFLVPNLDEITNELSLPMDKRFLSIKPSFTLRNIDGNYVIDKRGDSIQWRTGCVPPFTLNCHLPM</sequence>
<feature type="signal peptide" evidence="1">
    <location>
        <begin position="1"/>
        <end position="21"/>
    </location>
</feature>
<accession>A0A0M3I587</accession>
<evidence type="ECO:0000313" key="2">
    <source>
        <dbReference type="Proteomes" id="UP000036681"/>
    </source>
</evidence>
<protein>
    <submittedName>
        <fullName evidence="3">Bulb-type lectin domain-containing protein</fullName>
    </submittedName>
</protein>
<dbReference type="Proteomes" id="UP000036681">
    <property type="component" value="Unplaced"/>
</dbReference>
<dbReference type="AlphaFoldDB" id="A0A0M3I587"/>
<reference evidence="3" key="1">
    <citation type="submission" date="2017-02" db="UniProtKB">
        <authorList>
            <consortium name="WormBaseParasite"/>
        </authorList>
    </citation>
    <scope>IDENTIFICATION</scope>
</reference>
<keyword evidence="1" id="KW-0732">Signal</keyword>
<evidence type="ECO:0000313" key="3">
    <source>
        <dbReference type="WBParaSite" id="ALUE_0001206601-mRNA-1"/>
    </source>
</evidence>